<gene>
    <name evidence="1" type="ORF">LEP1GSC151_1179</name>
</gene>
<evidence type="ECO:0000313" key="1">
    <source>
        <dbReference type="EMBL" id="EMG09826.1"/>
    </source>
</evidence>
<protein>
    <submittedName>
        <fullName evidence="1">Uncharacterized protein</fullName>
    </submittedName>
</protein>
<reference evidence="1 2" key="1">
    <citation type="submission" date="2013-02" db="EMBL/GenBank/DDBJ databases">
        <authorList>
            <person name="Harkins D.M."/>
            <person name="Durkin A.S."/>
            <person name="Brinkac L.M."/>
            <person name="Haft D.H."/>
            <person name="Selengut J.D."/>
            <person name="Sanka R."/>
            <person name="DePew J."/>
            <person name="Purushe J."/>
            <person name="Tulsiani S.M."/>
            <person name="Graham G.C."/>
            <person name="Burns M.-A."/>
            <person name="Dohnt M.F."/>
            <person name="Smythe L.D."/>
            <person name="McKay D.B."/>
            <person name="Craig S.B."/>
            <person name="Vinetz J.M."/>
            <person name="Sutton G.G."/>
            <person name="Nierman W.C."/>
            <person name="Fouts D.E."/>
        </authorList>
    </citation>
    <scope>NUCLEOTIDE SEQUENCE [LARGE SCALE GENOMIC DNA]</scope>
    <source>
        <strain evidence="1 2">LT2186</strain>
    </source>
</reference>
<sequence>MEVLQKSNSKKDKRFLWELPQNLSLSVKQCGNYHKSRFYEPILKLWELILLEKFFLSRTHVKIGFKF</sequence>
<evidence type="ECO:0000313" key="2">
    <source>
        <dbReference type="Proteomes" id="UP000011776"/>
    </source>
</evidence>
<dbReference type="BioCyc" id="LINT1001599:G11K9-1358-MONOMER"/>
<accession>M3I319</accession>
<organism evidence="1 2">
    <name type="scientific">Leptospira interrogans serovar Grippotyphosa str. LT2186</name>
    <dbReference type="NCBI Taxonomy" id="1001599"/>
    <lineage>
        <taxon>Bacteria</taxon>
        <taxon>Pseudomonadati</taxon>
        <taxon>Spirochaetota</taxon>
        <taxon>Spirochaetia</taxon>
        <taxon>Leptospirales</taxon>
        <taxon>Leptospiraceae</taxon>
        <taxon>Leptospira</taxon>
    </lineage>
</organism>
<dbReference type="Proteomes" id="UP000011776">
    <property type="component" value="Unassembled WGS sequence"/>
</dbReference>
<dbReference type="EMBL" id="AFME02000301">
    <property type="protein sequence ID" value="EMG09826.1"/>
    <property type="molecule type" value="Genomic_DNA"/>
</dbReference>
<dbReference type="AlphaFoldDB" id="M3I319"/>
<comment type="caution">
    <text evidence="1">The sequence shown here is derived from an EMBL/GenBank/DDBJ whole genome shotgun (WGS) entry which is preliminary data.</text>
</comment>
<name>M3I319_LEPIR</name>
<proteinExistence type="predicted"/>